<dbReference type="InterPro" id="IPR005821">
    <property type="entry name" value="Ion_trans_dom"/>
</dbReference>
<feature type="domain" description="Ion transport" evidence="6">
    <location>
        <begin position="97"/>
        <end position="188"/>
    </location>
</feature>
<dbReference type="OMA" id="MNSECKL"/>
<accession>A0A3Q4I0J2</accession>
<dbReference type="Bgee" id="ENSNBRG00000021448">
    <property type="expression patterns" value="Expressed in mesonephros and 6 other cell types or tissues"/>
</dbReference>
<dbReference type="Ensembl" id="ENSNBRT00000028887.1">
    <property type="protein sequence ID" value="ENSNBRP00000028151.1"/>
    <property type="gene ID" value="ENSNBRG00000021448.1"/>
</dbReference>
<sequence>MLKVNTDVSCTAAVTVSVTSREQKPISQQRLRCVSGCYICCPFLEIDTSQGTGRVWSNFRRACLCIVQHKFFEVVVLRSSHVLLVVSKQVCVCEQVFEDIYLGHHPVLQRVLKMADLVFTFVFLVEMLLKWIAFGFKKYFTSFWCWLDFLILDVSLFSLMGNMLGYTSRPLRALRTLRVPSRFKGMRVRQALIQIQTLPSRM</sequence>
<protein>
    <recommendedName>
        <fullName evidence="6">Ion transport domain-containing protein</fullName>
    </recommendedName>
</protein>
<dbReference type="GO" id="GO:0019228">
    <property type="term" value="P:neuronal action potential"/>
    <property type="evidence" value="ECO:0007669"/>
    <property type="project" value="TreeGrafter"/>
</dbReference>
<reference evidence="7" key="2">
    <citation type="submission" date="2025-09" db="UniProtKB">
        <authorList>
            <consortium name="Ensembl"/>
        </authorList>
    </citation>
    <scope>IDENTIFICATION</scope>
</reference>
<proteinExistence type="predicted"/>
<evidence type="ECO:0000313" key="7">
    <source>
        <dbReference type="Ensembl" id="ENSNBRP00000028151.1"/>
    </source>
</evidence>
<dbReference type="GO" id="GO:0086010">
    <property type="term" value="P:membrane depolarization during action potential"/>
    <property type="evidence" value="ECO:0007669"/>
    <property type="project" value="TreeGrafter"/>
</dbReference>
<name>A0A3Q4I0J2_NEOBR</name>
<comment type="subcellular location">
    <subcellularLocation>
        <location evidence="1">Membrane</location>
        <topology evidence="1">Multi-pass membrane protein</topology>
    </subcellularLocation>
</comment>
<dbReference type="GO" id="GO:0005248">
    <property type="term" value="F:voltage-gated sodium channel activity"/>
    <property type="evidence" value="ECO:0007669"/>
    <property type="project" value="TreeGrafter"/>
</dbReference>
<dbReference type="GeneTree" id="ENSGT00940000159417"/>
<evidence type="ECO:0000256" key="1">
    <source>
        <dbReference type="ARBA" id="ARBA00004141"/>
    </source>
</evidence>
<organism evidence="7 8">
    <name type="scientific">Neolamprologus brichardi</name>
    <name type="common">Fairy cichlid</name>
    <name type="synonym">Lamprologus brichardi</name>
    <dbReference type="NCBI Taxonomy" id="32507"/>
    <lineage>
        <taxon>Eukaryota</taxon>
        <taxon>Metazoa</taxon>
        <taxon>Chordata</taxon>
        <taxon>Craniata</taxon>
        <taxon>Vertebrata</taxon>
        <taxon>Euteleostomi</taxon>
        <taxon>Actinopterygii</taxon>
        <taxon>Neopterygii</taxon>
        <taxon>Teleostei</taxon>
        <taxon>Neoteleostei</taxon>
        <taxon>Acanthomorphata</taxon>
        <taxon>Ovalentaria</taxon>
        <taxon>Cichlomorphae</taxon>
        <taxon>Cichliformes</taxon>
        <taxon>Cichlidae</taxon>
        <taxon>African cichlids</taxon>
        <taxon>Pseudocrenilabrinae</taxon>
        <taxon>Lamprologini</taxon>
        <taxon>Neolamprologus</taxon>
    </lineage>
</organism>
<evidence type="ECO:0000256" key="2">
    <source>
        <dbReference type="ARBA" id="ARBA00022692"/>
    </source>
</evidence>
<reference evidence="7" key="1">
    <citation type="submission" date="2025-08" db="UniProtKB">
        <authorList>
            <consortium name="Ensembl"/>
        </authorList>
    </citation>
    <scope>IDENTIFICATION</scope>
</reference>
<evidence type="ECO:0000313" key="8">
    <source>
        <dbReference type="Proteomes" id="UP000261580"/>
    </source>
</evidence>
<keyword evidence="4 5" id="KW-0472">Membrane</keyword>
<dbReference type="Pfam" id="PF00520">
    <property type="entry name" value="Ion_trans"/>
    <property type="match status" value="1"/>
</dbReference>
<dbReference type="PANTHER" id="PTHR10037">
    <property type="entry name" value="VOLTAGE-GATED CATION CHANNEL CALCIUM AND SODIUM"/>
    <property type="match status" value="1"/>
</dbReference>
<feature type="transmembrane region" description="Helical" evidence="5">
    <location>
        <begin position="114"/>
        <end position="134"/>
    </location>
</feature>
<feature type="transmembrane region" description="Helical" evidence="5">
    <location>
        <begin position="146"/>
        <end position="166"/>
    </location>
</feature>
<dbReference type="AlphaFoldDB" id="A0A3Q4I0J2"/>
<evidence type="ECO:0000256" key="4">
    <source>
        <dbReference type="ARBA" id="ARBA00023136"/>
    </source>
</evidence>
<evidence type="ECO:0000256" key="3">
    <source>
        <dbReference type="ARBA" id="ARBA00022989"/>
    </source>
</evidence>
<dbReference type="Gene3D" id="1.20.120.350">
    <property type="entry name" value="Voltage-gated potassium channels. Chain C"/>
    <property type="match status" value="1"/>
</dbReference>
<dbReference type="STRING" id="32507.ENSNBRP00000028151"/>
<dbReference type="PANTHER" id="PTHR10037:SF288">
    <property type="entry name" value="SODIUM CHANNEL PROTEIN PARA"/>
    <property type="match status" value="1"/>
</dbReference>
<dbReference type="Proteomes" id="UP000261580">
    <property type="component" value="Unassembled WGS sequence"/>
</dbReference>
<dbReference type="InterPro" id="IPR027359">
    <property type="entry name" value="Volt_channel_dom_sf"/>
</dbReference>
<dbReference type="GO" id="GO:0001518">
    <property type="term" value="C:voltage-gated sodium channel complex"/>
    <property type="evidence" value="ECO:0007669"/>
    <property type="project" value="TreeGrafter"/>
</dbReference>
<dbReference type="SUPFAM" id="SSF81324">
    <property type="entry name" value="Voltage-gated potassium channels"/>
    <property type="match status" value="1"/>
</dbReference>
<dbReference type="InterPro" id="IPR043203">
    <property type="entry name" value="VGCC_Ca_Na"/>
</dbReference>
<evidence type="ECO:0000259" key="6">
    <source>
        <dbReference type="Pfam" id="PF00520"/>
    </source>
</evidence>
<keyword evidence="8" id="KW-1185">Reference proteome</keyword>
<keyword evidence="2 5" id="KW-0812">Transmembrane</keyword>
<keyword evidence="3 5" id="KW-1133">Transmembrane helix</keyword>
<evidence type="ECO:0000256" key="5">
    <source>
        <dbReference type="SAM" id="Phobius"/>
    </source>
</evidence>